<dbReference type="RefSeq" id="WP_208236075.1">
    <property type="nucleotide sequence ID" value="NZ_BAAAQU010000001.1"/>
</dbReference>
<dbReference type="GO" id="GO:0009099">
    <property type="term" value="P:L-valine biosynthetic process"/>
    <property type="evidence" value="ECO:0007669"/>
    <property type="project" value="TreeGrafter"/>
</dbReference>
<dbReference type="CDD" id="cd07035">
    <property type="entry name" value="TPP_PYR_POX_like"/>
    <property type="match status" value="1"/>
</dbReference>
<evidence type="ECO:0000256" key="4">
    <source>
        <dbReference type="RuleBase" id="RU362132"/>
    </source>
</evidence>
<dbReference type="SUPFAM" id="SSF52467">
    <property type="entry name" value="DHS-like NAD/FAD-binding domain"/>
    <property type="match status" value="1"/>
</dbReference>
<dbReference type="Proteomes" id="UP000668403">
    <property type="component" value="Unassembled WGS sequence"/>
</dbReference>
<protein>
    <submittedName>
        <fullName evidence="8">Thiamine pyrophosphate-binding protein</fullName>
    </submittedName>
</protein>
<keyword evidence="9" id="KW-1185">Reference proteome</keyword>
<dbReference type="SUPFAM" id="SSF52518">
    <property type="entry name" value="Thiamin diphosphate-binding fold (THDP-binding)"/>
    <property type="match status" value="2"/>
</dbReference>
<dbReference type="Gene3D" id="3.40.50.970">
    <property type="match status" value="2"/>
</dbReference>
<name>A0A939TIX0_9MICO</name>
<dbReference type="Pfam" id="PF02776">
    <property type="entry name" value="TPP_enzyme_N"/>
    <property type="match status" value="1"/>
</dbReference>
<evidence type="ECO:0000256" key="3">
    <source>
        <dbReference type="ARBA" id="ARBA00023052"/>
    </source>
</evidence>
<dbReference type="InterPro" id="IPR045229">
    <property type="entry name" value="TPP_enz"/>
</dbReference>
<dbReference type="PANTHER" id="PTHR18968:SF166">
    <property type="entry name" value="2-HYDROXYACYL-COA LYASE 2"/>
    <property type="match status" value="1"/>
</dbReference>
<comment type="caution">
    <text evidence="8">The sequence shown here is derived from an EMBL/GenBank/DDBJ whole genome shotgun (WGS) entry which is preliminary data.</text>
</comment>
<dbReference type="InterPro" id="IPR029061">
    <property type="entry name" value="THDP-binding"/>
</dbReference>
<dbReference type="CDD" id="cd00568">
    <property type="entry name" value="TPP_enzymes"/>
    <property type="match status" value="1"/>
</dbReference>
<dbReference type="GO" id="GO:0050660">
    <property type="term" value="F:flavin adenine dinucleotide binding"/>
    <property type="evidence" value="ECO:0007669"/>
    <property type="project" value="TreeGrafter"/>
</dbReference>
<gene>
    <name evidence="8" type="ORF">J4H85_01115</name>
</gene>
<feature type="domain" description="Thiamine pyrophosphate enzyme N-terminal TPP-binding" evidence="7">
    <location>
        <begin position="12"/>
        <end position="114"/>
    </location>
</feature>
<dbReference type="GO" id="GO:0003984">
    <property type="term" value="F:acetolactate synthase activity"/>
    <property type="evidence" value="ECO:0007669"/>
    <property type="project" value="TreeGrafter"/>
</dbReference>
<evidence type="ECO:0000313" key="8">
    <source>
        <dbReference type="EMBL" id="MBO2988601.1"/>
    </source>
</evidence>
<evidence type="ECO:0000259" key="7">
    <source>
        <dbReference type="Pfam" id="PF02776"/>
    </source>
</evidence>
<dbReference type="GO" id="GO:0009097">
    <property type="term" value="P:isoleucine biosynthetic process"/>
    <property type="evidence" value="ECO:0007669"/>
    <property type="project" value="TreeGrafter"/>
</dbReference>
<comment type="cofactor">
    <cofactor evidence="1">
        <name>thiamine diphosphate</name>
        <dbReference type="ChEBI" id="CHEBI:58937"/>
    </cofactor>
</comment>
<dbReference type="InterPro" id="IPR012000">
    <property type="entry name" value="Thiamin_PyroP_enz_cen_dom"/>
</dbReference>
<dbReference type="EMBL" id="JAGFBF010000001">
    <property type="protein sequence ID" value="MBO2988601.1"/>
    <property type="molecule type" value="Genomic_DNA"/>
</dbReference>
<feature type="domain" description="Thiamine pyrophosphate enzyme central" evidence="5">
    <location>
        <begin position="199"/>
        <end position="326"/>
    </location>
</feature>
<accession>A0A939TIX0</accession>
<organism evidence="8 9">
    <name type="scientific">Leucobacter tardus</name>
    <dbReference type="NCBI Taxonomy" id="501483"/>
    <lineage>
        <taxon>Bacteria</taxon>
        <taxon>Bacillati</taxon>
        <taxon>Actinomycetota</taxon>
        <taxon>Actinomycetes</taxon>
        <taxon>Micrococcales</taxon>
        <taxon>Microbacteriaceae</taxon>
        <taxon>Leucobacter</taxon>
    </lineage>
</organism>
<dbReference type="InterPro" id="IPR011766">
    <property type="entry name" value="TPP_enzyme_TPP-bd"/>
</dbReference>
<dbReference type="GO" id="GO:0000287">
    <property type="term" value="F:magnesium ion binding"/>
    <property type="evidence" value="ECO:0007669"/>
    <property type="project" value="InterPro"/>
</dbReference>
<evidence type="ECO:0000256" key="1">
    <source>
        <dbReference type="ARBA" id="ARBA00001964"/>
    </source>
</evidence>
<evidence type="ECO:0000259" key="6">
    <source>
        <dbReference type="Pfam" id="PF02775"/>
    </source>
</evidence>
<dbReference type="Gene3D" id="3.40.50.1220">
    <property type="entry name" value="TPP-binding domain"/>
    <property type="match status" value="1"/>
</dbReference>
<dbReference type="Pfam" id="PF02775">
    <property type="entry name" value="TPP_enzyme_C"/>
    <property type="match status" value="1"/>
</dbReference>
<dbReference type="InterPro" id="IPR012001">
    <property type="entry name" value="Thiamin_PyroP_enz_TPP-bd_dom"/>
</dbReference>
<dbReference type="Pfam" id="PF00205">
    <property type="entry name" value="TPP_enzyme_M"/>
    <property type="match status" value="1"/>
</dbReference>
<comment type="similarity">
    <text evidence="2 4">Belongs to the TPP enzyme family.</text>
</comment>
<dbReference type="AlphaFoldDB" id="A0A939TIX0"/>
<dbReference type="GO" id="GO:0030976">
    <property type="term" value="F:thiamine pyrophosphate binding"/>
    <property type="evidence" value="ECO:0007669"/>
    <property type="project" value="InterPro"/>
</dbReference>
<feature type="domain" description="Thiamine pyrophosphate enzyme TPP-binding" evidence="6">
    <location>
        <begin position="403"/>
        <end position="534"/>
    </location>
</feature>
<proteinExistence type="inferred from homology"/>
<evidence type="ECO:0000256" key="2">
    <source>
        <dbReference type="ARBA" id="ARBA00007812"/>
    </source>
</evidence>
<keyword evidence="3 4" id="KW-0786">Thiamine pyrophosphate</keyword>
<dbReference type="PANTHER" id="PTHR18968">
    <property type="entry name" value="THIAMINE PYROPHOSPHATE ENZYMES"/>
    <property type="match status" value="1"/>
</dbReference>
<sequence>MTGPAAEGSASVAALVGRALARLGAGHCFGVVGSGNFHVTNALRAAGVPVTAARHEGGAATMADAFARMSETVALVSVHQGCGLTNAATGIAEAAKSRTPVLVLAAEAAEARSNFAMDQSGFGLALTAEARRVTSAETALAEVVAAFVTARDDRRTVVLNLPLDVQAAPAPVESLAALESLEPPPPPAPREAAAADATALADALHAARRPVIVAGRGARGAGDPLRDLAAASGALLATSAVANGLFADDPFALGISGGFASPVSAELIAGADLVVAVGCALNMWTTRHGRLLSPTATIAQIDDDPAALGLHRSIDVGVVGDAGATALAVTALLRERSPEGPSDDRSYRSPEVRERLSRGARWADVPVDDVLSGSPGDDARIDPRLLSAQLDRLLPAERIVAVDSGNFMGYPSAYLAVPDASGFCFTQAFQSVGLGLATAIGAATARPDRLPVLGAGDGGMLMSIAELETVVRLGLPLVAIVYNDDAYGAEVHHFGADADLSTVVFPPTDIAAIARGFGAEGVTVRSLEDLAPLTAWLARRAHGEAVPPIVLDARIASDGGSWWLAEAFRGH</sequence>
<dbReference type="GO" id="GO:0005948">
    <property type="term" value="C:acetolactate synthase complex"/>
    <property type="evidence" value="ECO:0007669"/>
    <property type="project" value="TreeGrafter"/>
</dbReference>
<reference evidence="8" key="1">
    <citation type="submission" date="2021-03" db="EMBL/GenBank/DDBJ databases">
        <title>Leucobacter chromiisoli sp. nov., isolated from chromium-containing soil of chemical plant.</title>
        <authorList>
            <person name="Xu Z."/>
        </authorList>
    </citation>
    <scope>NUCLEOTIDE SEQUENCE</scope>
    <source>
        <strain evidence="8">K 70/01</strain>
    </source>
</reference>
<evidence type="ECO:0000259" key="5">
    <source>
        <dbReference type="Pfam" id="PF00205"/>
    </source>
</evidence>
<dbReference type="InterPro" id="IPR029035">
    <property type="entry name" value="DHS-like_NAD/FAD-binding_dom"/>
</dbReference>
<evidence type="ECO:0000313" key="9">
    <source>
        <dbReference type="Proteomes" id="UP000668403"/>
    </source>
</evidence>